<keyword evidence="2" id="KW-1185">Reference proteome</keyword>
<dbReference type="EMBL" id="WHVB01000009">
    <property type="protein sequence ID" value="KAF8479674.1"/>
    <property type="molecule type" value="Genomic_DNA"/>
</dbReference>
<accession>A0A9P5T970</accession>
<proteinExistence type="predicted"/>
<dbReference type="Proteomes" id="UP000759537">
    <property type="component" value="Unassembled WGS sequence"/>
</dbReference>
<evidence type="ECO:0008006" key="3">
    <source>
        <dbReference type="Google" id="ProtNLM"/>
    </source>
</evidence>
<sequence length="360" mass="40613">MSLPDPDTDSSCTVWSKDHEYFDRKLVDNVPSLLNDVLHNVIRPNSARLRAADTRYRLDDLLSAMLEHAPHPSGQRYVAVSLYVAHQKGEDGVVNAAKAWLDNLILPMLAVSKAIKIEPPPLHPPAAYMTPQPFSPGDQCIQVARREQYFCAITKAFDSARALELMGSRHRDEIPVRPQQFMQAARIMPFLLDEFNDTIAQVTDSAHSWHDMLQSWTQISLDTFVEANINSPANAIYMTMQEHFVFRNFLFYLDKDVYPDNPNKYKLRMPRAANLCLSNGLTEADVEFPTLGESSVEPPNAYYLKVHAAFAKVLHLSGVSDYVGGVEWDAEMEETLSLFGKTDFAKDFASVLRSKPTLAY</sequence>
<name>A0A9P5T970_9AGAM</name>
<organism evidence="1 2">
    <name type="scientific">Russula ochroleuca</name>
    <dbReference type="NCBI Taxonomy" id="152965"/>
    <lineage>
        <taxon>Eukaryota</taxon>
        <taxon>Fungi</taxon>
        <taxon>Dikarya</taxon>
        <taxon>Basidiomycota</taxon>
        <taxon>Agaricomycotina</taxon>
        <taxon>Agaricomycetes</taxon>
        <taxon>Russulales</taxon>
        <taxon>Russulaceae</taxon>
        <taxon>Russula</taxon>
    </lineage>
</organism>
<comment type="caution">
    <text evidence="1">The sequence shown here is derived from an EMBL/GenBank/DDBJ whole genome shotgun (WGS) entry which is preliminary data.</text>
</comment>
<reference evidence="1" key="1">
    <citation type="submission" date="2019-10" db="EMBL/GenBank/DDBJ databases">
        <authorList>
            <consortium name="DOE Joint Genome Institute"/>
            <person name="Kuo A."/>
            <person name="Miyauchi S."/>
            <person name="Kiss E."/>
            <person name="Drula E."/>
            <person name="Kohler A."/>
            <person name="Sanchez-Garcia M."/>
            <person name="Andreopoulos B."/>
            <person name="Barry K.W."/>
            <person name="Bonito G."/>
            <person name="Buee M."/>
            <person name="Carver A."/>
            <person name="Chen C."/>
            <person name="Cichocki N."/>
            <person name="Clum A."/>
            <person name="Culley D."/>
            <person name="Crous P.W."/>
            <person name="Fauchery L."/>
            <person name="Girlanda M."/>
            <person name="Hayes R."/>
            <person name="Keri Z."/>
            <person name="LaButti K."/>
            <person name="Lipzen A."/>
            <person name="Lombard V."/>
            <person name="Magnuson J."/>
            <person name="Maillard F."/>
            <person name="Morin E."/>
            <person name="Murat C."/>
            <person name="Nolan M."/>
            <person name="Ohm R."/>
            <person name="Pangilinan J."/>
            <person name="Pereira M."/>
            <person name="Perotto S."/>
            <person name="Peter M."/>
            <person name="Riley R."/>
            <person name="Sitrit Y."/>
            <person name="Stielow B."/>
            <person name="Szollosi G."/>
            <person name="Zifcakova L."/>
            <person name="Stursova M."/>
            <person name="Spatafora J.W."/>
            <person name="Tedersoo L."/>
            <person name="Vaario L.-M."/>
            <person name="Yamada A."/>
            <person name="Yan M."/>
            <person name="Wang P."/>
            <person name="Xu J."/>
            <person name="Bruns T."/>
            <person name="Baldrian P."/>
            <person name="Vilgalys R."/>
            <person name="Henrissat B."/>
            <person name="Grigoriev I.V."/>
            <person name="Hibbett D."/>
            <person name="Nagy L.G."/>
            <person name="Martin F.M."/>
        </authorList>
    </citation>
    <scope>NUCLEOTIDE SEQUENCE</scope>
    <source>
        <strain evidence="1">Prilba</strain>
    </source>
</reference>
<dbReference type="OrthoDB" id="2104739at2759"/>
<reference evidence="1" key="2">
    <citation type="journal article" date="2020" name="Nat. Commun.">
        <title>Large-scale genome sequencing of mycorrhizal fungi provides insights into the early evolution of symbiotic traits.</title>
        <authorList>
            <person name="Miyauchi S."/>
            <person name="Kiss E."/>
            <person name="Kuo A."/>
            <person name="Drula E."/>
            <person name="Kohler A."/>
            <person name="Sanchez-Garcia M."/>
            <person name="Morin E."/>
            <person name="Andreopoulos B."/>
            <person name="Barry K.W."/>
            <person name="Bonito G."/>
            <person name="Buee M."/>
            <person name="Carver A."/>
            <person name="Chen C."/>
            <person name="Cichocki N."/>
            <person name="Clum A."/>
            <person name="Culley D."/>
            <person name="Crous P.W."/>
            <person name="Fauchery L."/>
            <person name="Girlanda M."/>
            <person name="Hayes R.D."/>
            <person name="Keri Z."/>
            <person name="LaButti K."/>
            <person name="Lipzen A."/>
            <person name="Lombard V."/>
            <person name="Magnuson J."/>
            <person name="Maillard F."/>
            <person name="Murat C."/>
            <person name="Nolan M."/>
            <person name="Ohm R.A."/>
            <person name="Pangilinan J."/>
            <person name="Pereira M.F."/>
            <person name="Perotto S."/>
            <person name="Peter M."/>
            <person name="Pfister S."/>
            <person name="Riley R."/>
            <person name="Sitrit Y."/>
            <person name="Stielow J.B."/>
            <person name="Szollosi G."/>
            <person name="Zifcakova L."/>
            <person name="Stursova M."/>
            <person name="Spatafora J.W."/>
            <person name="Tedersoo L."/>
            <person name="Vaario L.M."/>
            <person name="Yamada A."/>
            <person name="Yan M."/>
            <person name="Wang P."/>
            <person name="Xu J."/>
            <person name="Bruns T."/>
            <person name="Baldrian P."/>
            <person name="Vilgalys R."/>
            <person name="Dunand C."/>
            <person name="Henrissat B."/>
            <person name="Grigoriev I.V."/>
            <person name="Hibbett D."/>
            <person name="Nagy L.G."/>
            <person name="Martin F.M."/>
        </authorList>
    </citation>
    <scope>NUCLEOTIDE SEQUENCE</scope>
    <source>
        <strain evidence="1">Prilba</strain>
    </source>
</reference>
<gene>
    <name evidence="1" type="ORF">DFH94DRAFT_693125</name>
</gene>
<protein>
    <recommendedName>
        <fullName evidence="3">HNH nuclease domain-containing protein</fullName>
    </recommendedName>
</protein>
<evidence type="ECO:0000313" key="1">
    <source>
        <dbReference type="EMBL" id="KAF8479674.1"/>
    </source>
</evidence>
<dbReference type="AlphaFoldDB" id="A0A9P5T970"/>
<evidence type="ECO:0000313" key="2">
    <source>
        <dbReference type="Proteomes" id="UP000759537"/>
    </source>
</evidence>